<dbReference type="GO" id="GO:0006629">
    <property type="term" value="P:lipid metabolic process"/>
    <property type="evidence" value="ECO:0000318"/>
    <property type="project" value="GO_Central"/>
</dbReference>
<evidence type="ECO:0008006" key="4">
    <source>
        <dbReference type="Google" id="ProtNLM"/>
    </source>
</evidence>
<accession>A0A3B6NIH4</accession>
<dbReference type="InterPro" id="IPR029058">
    <property type="entry name" value="AB_hydrolase_fold"/>
</dbReference>
<dbReference type="Gramene" id="TraesCLE_scaffold_117377_01G000100.1">
    <property type="protein sequence ID" value="TraesCLE_scaffold_117377_01G000100.1"/>
    <property type="gene ID" value="TraesCLE_scaffold_117377_01G000100"/>
</dbReference>
<dbReference type="Gramene" id="TraesJUL6A03G03278100.1">
    <property type="protein sequence ID" value="TraesJUL6A03G03278100.1"/>
    <property type="gene ID" value="TraesJUL6A03G03278100"/>
</dbReference>
<protein>
    <recommendedName>
        <fullName evidence="4">Lecithin-cholesterol acyltransferase-like 1</fullName>
    </recommendedName>
</protein>
<dbReference type="OrthoDB" id="190846at2759"/>
<dbReference type="KEGG" id="taes:123130139"/>
<dbReference type="GeneID" id="123130139"/>
<dbReference type="InterPro" id="IPR003386">
    <property type="entry name" value="LACT/PDAT_acylTrfase"/>
</dbReference>
<dbReference type="EnsemblPlants" id="TraesCS6A02G055600.1">
    <property type="protein sequence ID" value="TraesCS6A02G055600.1"/>
    <property type="gene ID" value="TraesCS6A02G055600"/>
</dbReference>
<gene>
    <name evidence="2" type="primary">LOC123130139</name>
</gene>
<dbReference type="PANTHER" id="PTHR11440">
    <property type="entry name" value="LECITHIN-CHOLESTEROL ACYLTRANSFERASE-RELATED"/>
    <property type="match status" value="1"/>
</dbReference>
<reference evidence="2" key="1">
    <citation type="submission" date="2018-08" db="EMBL/GenBank/DDBJ databases">
        <authorList>
            <person name="Rossello M."/>
        </authorList>
    </citation>
    <scope>NUCLEOTIDE SEQUENCE [LARGE SCALE GENOMIC DNA]</scope>
    <source>
        <strain evidence="2">cv. Chinese Spring</strain>
    </source>
</reference>
<dbReference type="Proteomes" id="UP000019116">
    <property type="component" value="Chromosome 6A"/>
</dbReference>
<dbReference type="Gramene" id="TraesSTA6A03G03241930.1">
    <property type="protein sequence ID" value="TraesSTA6A03G03241930.1"/>
    <property type="gene ID" value="TraesSTA6A03G03241930"/>
</dbReference>
<dbReference type="Gramene" id="TraesCS6A03G0125200.1">
    <property type="protein sequence ID" value="TraesCS6A03G0125200.1.CDS"/>
    <property type="gene ID" value="TraesCS6A03G0125200"/>
</dbReference>
<dbReference type="SMR" id="A0A3B6NIH4"/>
<dbReference type="SUPFAM" id="SSF53474">
    <property type="entry name" value="alpha/beta-Hydrolases"/>
    <property type="match status" value="1"/>
</dbReference>
<dbReference type="AlphaFoldDB" id="A0A3B6NIH4"/>
<dbReference type="Gramene" id="TraesLDM6A03G03255170.1">
    <property type="protein sequence ID" value="TraesLDM6A03G03255170.1"/>
    <property type="gene ID" value="TraesLDM6A03G03255170"/>
</dbReference>
<dbReference type="Pfam" id="PF02450">
    <property type="entry name" value="LCAT"/>
    <property type="match status" value="1"/>
</dbReference>
<organism evidence="2">
    <name type="scientific">Triticum aestivum</name>
    <name type="common">Wheat</name>
    <dbReference type="NCBI Taxonomy" id="4565"/>
    <lineage>
        <taxon>Eukaryota</taxon>
        <taxon>Viridiplantae</taxon>
        <taxon>Streptophyta</taxon>
        <taxon>Embryophyta</taxon>
        <taxon>Tracheophyta</taxon>
        <taxon>Spermatophyta</taxon>
        <taxon>Magnoliopsida</taxon>
        <taxon>Liliopsida</taxon>
        <taxon>Poales</taxon>
        <taxon>Poaceae</taxon>
        <taxon>BOP clade</taxon>
        <taxon>Pooideae</taxon>
        <taxon>Triticodae</taxon>
        <taxon>Triticeae</taxon>
        <taxon>Triticinae</taxon>
        <taxon>Triticum</taxon>
    </lineage>
</organism>
<name>A0A3B6NIH4_WHEAT</name>
<feature type="chain" id="PRO_5043178366" description="Lecithin-cholesterol acyltransferase-like 1" evidence="1">
    <location>
        <begin position="28"/>
        <end position="472"/>
    </location>
</feature>
<dbReference type="Gramene" id="TraesMAC6A03G03250950.1">
    <property type="protein sequence ID" value="TraesMAC6A03G03250950.1"/>
    <property type="gene ID" value="TraesMAC6A03G03250950"/>
</dbReference>
<dbReference type="GO" id="GO:0008374">
    <property type="term" value="F:O-acyltransferase activity"/>
    <property type="evidence" value="ECO:0007669"/>
    <property type="project" value="InterPro"/>
</dbReference>
<evidence type="ECO:0000256" key="1">
    <source>
        <dbReference type="SAM" id="SignalP"/>
    </source>
</evidence>
<dbReference type="Gramene" id="TraesCAD_scaffold_104751_01G000100.1">
    <property type="protein sequence ID" value="TraesCAD_scaffold_104751_01G000100.1"/>
    <property type="gene ID" value="TraesCAD_scaffold_104751_01G000100"/>
</dbReference>
<dbReference type="Gramene" id="TraesCS6A02G055600.1">
    <property type="protein sequence ID" value="TraesCS6A02G055600.1"/>
    <property type="gene ID" value="TraesCS6A02G055600"/>
</dbReference>
<dbReference type="OMA" id="AFNMEEY"/>
<sequence>MDKLQWLCLPCLLVFAPFFFLFGSTSAAHHHQRDVLHPVVLLPGFSCGQIEARLTDAYDSPSPLCGLRKGDGRWFRLWKNSTGLQDLPNMACFADQLRLVYDPTAGDYRNVPGVETRVLSFGSTGGFLSDDPADMEICMGRLVEALERTGYIDGESLFGAPYDLRHAPAAPGLPNREFSRFRRSLTALVEHASRRNGGKPAILVSHSQGGLLALEFLNRSPLAWRRRLVKHFIMASTGAGGIVVTMKGLAASDGAGVLSMRRVKRSFESAFAGLPSPAVFGGETPLVVTRARNYTARDMPEFLSAAGLPASAVRLYLSRALPVALNLRAPLVPMTCVNGVGVPTPEKLVYWDGDLDKDPEVVHGDGDGVVNLASILALDAVVGEDPEQRGCYKSIRMANTTHVGVVSDGFAVERLVHEILEAGRANQTCMCATHCRQPLATQNMRNNAHLLLPLSSKSQHHHQIFGVSLDLT</sequence>
<keyword evidence="3" id="KW-1185">Reference proteome</keyword>
<dbReference type="Gene3D" id="3.40.50.1820">
    <property type="entry name" value="alpha/beta hydrolase"/>
    <property type="match status" value="1"/>
</dbReference>
<proteinExistence type="predicted"/>
<feature type="signal peptide" evidence="1">
    <location>
        <begin position="1"/>
        <end position="27"/>
    </location>
</feature>
<dbReference type="STRING" id="4565.A0A3B6NIH4"/>
<dbReference type="Gramene" id="TraesARI6A03G03207220.1">
    <property type="protein sequence ID" value="TraesARI6A03G03207220.1"/>
    <property type="gene ID" value="TraesARI6A03G03207220"/>
</dbReference>
<dbReference type="PaxDb" id="4565-Traes_6AS_1E333A649.1"/>
<reference evidence="2" key="2">
    <citation type="submission" date="2018-10" db="UniProtKB">
        <authorList>
            <consortium name="EnsemblPlants"/>
        </authorList>
    </citation>
    <scope>IDENTIFICATION</scope>
</reference>
<evidence type="ECO:0000313" key="3">
    <source>
        <dbReference type="Proteomes" id="UP000019116"/>
    </source>
</evidence>
<evidence type="ECO:0000313" key="2">
    <source>
        <dbReference type="EnsemblPlants" id="TraesCS6A02G055600.1"/>
    </source>
</evidence>
<dbReference type="RefSeq" id="XP_044406021.1">
    <property type="nucleotide sequence ID" value="XM_044550086.1"/>
</dbReference>
<keyword evidence="1" id="KW-0732">Signal</keyword>